<evidence type="ECO:0000313" key="1">
    <source>
        <dbReference type="EMBL" id="CAG8505363.1"/>
    </source>
</evidence>
<gene>
    <name evidence="1" type="ORF">AMORRO_LOCUS3458</name>
</gene>
<proteinExistence type="predicted"/>
<dbReference type="OrthoDB" id="2419888at2759"/>
<keyword evidence="2" id="KW-1185">Reference proteome</keyword>
<protein>
    <submittedName>
        <fullName evidence="1">3215_t:CDS:1</fullName>
    </submittedName>
</protein>
<evidence type="ECO:0000313" key="2">
    <source>
        <dbReference type="Proteomes" id="UP000789342"/>
    </source>
</evidence>
<dbReference type="AlphaFoldDB" id="A0A9N8ZSJ2"/>
<comment type="caution">
    <text evidence="1">The sequence shown here is derived from an EMBL/GenBank/DDBJ whole genome shotgun (WGS) entry which is preliminary data.</text>
</comment>
<organism evidence="1 2">
    <name type="scientific">Acaulospora morrowiae</name>
    <dbReference type="NCBI Taxonomy" id="94023"/>
    <lineage>
        <taxon>Eukaryota</taxon>
        <taxon>Fungi</taxon>
        <taxon>Fungi incertae sedis</taxon>
        <taxon>Mucoromycota</taxon>
        <taxon>Glomeromycotina</taxon>
        <taxon>Glomeromycetes</taxon>
        <taxon>Diversisporales</taxon>
        <taxon>Acaulosporaceae</taxon>
        <taxon>Acaulospora</taxon>
    </lineage>
</organism>
<dbReference type="Proteomes" id="UP000789342">
    <property type="component" value="Unassembled WGS sequence"/>
</dbReference>
<dbReference type="EMBL" id="CAJVPV010001694">
    <property type="protein sequence ID" value="CAG8505363.1"/>
    <property type="molecule type" value="Genomic_DNA"/>
</dbReference>
<name>A0A9N8ZSJ2_9GLOM</name>
<accession>A0A9N8ZSJ2</accession>
<reference evidence="1" key="1">
    <citation type="submission" date="2021-06" db="EMBL/GenBank/DDBJ databases">
        <authorList>
            <person name="Kallberg Y."/>
            <person name="Tangrot J."/>
            <person name="Rosling A."/>
        </authorList>
    </citation>
    <scope>NUCLEOTIDE SEQUENCE</scope>
    <source>
        <strain evidence="1">CL551</strain>
    </source>
</reference>
<sequence length="171" mass="19493">MDSQSSVNVKNQLRFTDDAIQIYGITKDTEKCDYVIVMKYAPGGSLRQILDKKCQVPRLLLDLINECLDAEVSKRPSAERLKDIIYAYREELNRMKDTEIVRQIISLEESAKDSSAYDPSKTTQFNYTTHTQAIYTSKRLNFEGLPDPINATAAEQLEIKLPSLNDLTSKH</sequence>